<proteinExistence type="predicted"/>
<feature type="domain" description="U3 small nucleolar RNA-associated protein 20" evidence="4">
    <location>
        <begin position="1921"/>
        <end position="2165"/>
    </location>
</feature>
<feature type="compositionally biased region" description="Basic and acidic residues" evidence="2">
    <location>
        <begin position="2203"/>
        <end position="2212"/>
    </location>
</feature>
<feature type="region of interest" description="Disordered" evidence="2">
    <location>
        <begin position="1299"/>
        <end position="1319"/>
    </location>
</feature>
<dbReference type="PROSITE" id="PS50077">
    <property type="entry name" value="HEAT_REPEAT"/>
    <property type="match status" value="1"/>
</dbReference>
<feature type="compositionally biased region" description="Acidic residues" evidence="2">
    <location>
        <begin position="2181"/>
        <end position="2191"/>
    </location>
</feature>
<dbReference type="GO" id="GO:0032040">
    <property type="term" value="C:small-subunit processome"/>
    <property type="evidence" value="ECO:0007669"/>
    <property type="project" value="TreeGrafter"/>
</dbReference>
<dbReference type="PANTHER" id="PTHR17695">
    <property type="entry name" value="SMALL SUBUNIT PROCESSOME COMPONENT 20 HOMOLOG"/>
    <property type="match status" value="1"/>
</dbReference>
<feature type="compositionally biased region" description="Polar residues" evidence="2">
    <location>
        <begin position="1"/>
        <end position="11"/>
    </location>
</feature>
<feature type="region of interest" description="Disordered" evidence="2">
    <location>
        <begin position="1"/>
        <end position="81"/>
    </location>
</feature>
<feature type="compositionally biased region" description="Basic and acidic residues" evidence="2">
    <location>
        <begin position="2933"/>
        <end position="2948"/>
    </location>
</feature>
<dbReference type="SUPFAM" id="SSF48371">
    <property type="entry name" value="ARM repeat"/>
    <property type="match status" value="4"/>
</dbReference>
<feature type="domain" description="U3 small nucleolar RNA-associated protein 20 N-terminal" evidence="3">
    <location>
        <begin position="1059"/>
        <end position="1713"/>
    </location>
</feature>
<evidence type="ECO:0000256" key="2">
    <source>
        <dbReference type="SAM" id="MobiDB-lite"/>
    </source>
</evidence>
<feature type="region of interest" description="Disordered" evidence="2">
    <location>
        <begin position="2180"/>
        <end position="2242"/>
    </location>
</feature>
<keyword evidence="6" id="KW-1185">Reference proteome</keyword>
<dbReference type="InterPro" id="IPR011430">
    <property type="entry name" value="UTP20_N"/>
</dbReference>
<feature type="region of interest" description="Disordered" evidence="2">
    <location>
        <begin position="202"/>
        <end position="221"/>
    </location>
</feature>
<dbReference type="OrthoDB" id="360653at2759"/>
<dbReference type="InterPro" id="IPR052575">
    <property type="entry name" value="SSU_processome_comp_20"/>
</dbReference>
<reference evidence="5" key="1">
    <citation type="submission" date="2020-06" db="EMBL/GenBank/DDBJ databases">
        <authorList>
            <consortium name="Plant Systems Biology data submission"/>
        </authorList>
    </citation>
    <scope>NUCLEOTIDE SEQUENCE</scope>
    <source>
        <strain evidence="5">D6</strain>
    </source>
</reference>
<dbReference type="InterPro" id="IPR021133">
    <property type="entry name" value="HEAT_type_2"/>
</dbReference>
<dbReference type="Gene3D" id="1.25.10.10">
    <property type="entry name" value="Leucine-rich Repeat Variant"/>
    <property type="match status" value="2"/>
</dbReference>
<feature type="compositionally biased region" description="Low complexity" evidence="2">
    <location>
        <begin position="203"/>
        <end position="213"/>
    </location>
</feature>
<dbReference type="Pfam" id="PF07539">
    <property type="entry name" value="UTP20_N"/>
    <property type="match status" value="1"/>
</dbReference>
<gene>
    <name evidence="5" type="ORF">SEMRO_215_G088910.1</name>
</gene>
<dbReference type="Proteomes" id="UP001153069">
    <property type="component" value="Unassembled WGS sequence"/>
</dbReference>
<feature type="compositionally biased region" description="Basic and acidic residues" evidence="2">
    <location>
        <begin position="2232"/>
        <end position="2242"/>
    </location>
</feature>
<feature type="compositionally biased region" description="Basic and acidic residues" evidence="2">
    <location>
        <begin position="49"/>
        <end position="72"/>
    </location>
</feature>
<dbReference type="InterPro" id="IPR016024">
    <property type="entry name" value="ARM-type_fold"/>
</dbReference>
<dbReference type="PANTHER" id="PTHR17695:SF11">
    <property type="entry name" value="SMALL SUBUNIT PROCESSOME COMPONENT 20 HOMOLOG"/>
    <property type="match status" value="1"/>
</dbReference>
<dbReference type="InterPro" id="IPR046523">
    <property type="entry name" value="UTP20_dom"/>
</dbReference>
<feature type="compositionally biased region" description="Acidic residues" evidence="2">
    <location>
        <begin position="1299"/>
        <end position="1313"/>
    </location>
</feature>
<evidence type="ECO:0000259" key="4">
    <source>
        <dbReference type="Pfam" id="PF20416"/>
    </source>
</evidence>
<dbReference type="EMBL" id="CAICTM010000214">
    <property type="protein sequence ID" value="CAB9504964.1"/>
    <property type="molecule type" value="Genomic_DNA"/>
</dbReference>
<evidence type="ECO:0000259" key="3">
    <source>
        <dbReference type="Pfam" id="PF07539"/>
    </source>
</evidence>
<feature type="region of interest" description="Disordered" evidence="2">
    <location>
        <begin position="2903"/>
        <end position="2966"/>
    </location>
</feature>
<accession>A0A9N8DS74</accession>
<evidence type="ECO:0000256" key="1">
    <source>
        <dbReference type="PROSITE-ProRule" id="PRU00103"/>
    </source>
</evidence>
<name>A0A9N8DS74_9STRA</name>
<evidence type="ECO:0000313" key="6">
    <source>
        <dbReference type="Proteomes" id="UP001153069"/>
    </source>
</evidence>
<feature type="region of interest" description="Disordered" evidence="2">
    <location>
        <begin position="2841"/>
        <end position="2869"/>
    </location>
</feature>
<evidence type="ECO:0000313" key="5">
    <source>
        <dbReference type="EMBL" id="CAB9504964.1"/>
    </source>
</evidence>
<dbReference type="InterPro" id="IPR011989">
    <property type="entry name" value="ARM-like"/>
</dbReference>
<comment type="caution">
    <text evidence="5">The sequence shown here is derived from an EMBL/GenBank/DDBJ whole genome shotgun (WGS) entry which is preliminary data.</text>
</comment>
<feature type="repeat" description="HEAT" evidence="1">
    <location>
        <begin position="2549"/>
        <end position="2587"/>
    </location>
</feature>
<feature type="compositionally biased region" description="Polar residues" evidence="2">
    <location>
        <begin position="2841"/>
        <end position="2853"/>
    </location>
</feature>
<dbReference type="GO" id="GO:0030686">
    <property type="term" value="C:90S preribosome"/>
    <property type="evidence" value="ECO:0007669"/>
    <property type="project" value="TreeGrafter"/>
</dbReference>
<organism evidence="5 6">
    <name type="scientific">Seminavis robusta</name>
    <dbReference type="NCBI Taxonomy" id="568900"/>
    <lineage>
        <taxon>Eukaryota</taxon>
        <taxon>Sar</taxon>
        <taxon>Stramenopiles</taxon>
        <taxon>Ochrophyta</taxon>
        <taxon>Bacillariophyta</taxon>
        <taxon>Bacillariophyceae</taxon>
        <taxon>Bacillariophycidae</taxon>
        <taxon>Naviculales</taxon>
        <taxon>Naviculaceae</taxon>
        <taxon>Seminavis</taxon>
    </lineage>
</organism>
<feature type="compositionally biased region" description="Basic residues" evidence="2">
    <location>
        <begin position="2949"/>
        <end position="2966"/>
    </location>
</feature>
<sequence>MDHQVKSVNTDSRSRKRLKFTSSKQRSKRASADVYRSYKRRIGVTSAASREERVHHTHREESKQKKQKLDNKPEEEDVTEATFSEELDLAYARNPSEIFRNLYHQVWPLARSLPEVLHHAAAIVNLLLAYVMSHPSEPHQQSHTTSTHNNDKKKKERFIVNHATTDVLHLLAVLAKDLRHEIHPFLHTLIIPRIVNDILNQPTTTTTSSNNSNDVEPTQNSKQIMPVDVSIIEASFRCISYIFRYDAEAILTETTTSSKNDKKQEEPCLELLRQYYGSTLAHRRDIVRRLAAETFAPLIRKLKQDSARKKHLRRVIKAFMSTQANNTSTTATATATTAVVKLQTNAIDGISHLFFEVARGVAGQGHSKGKVALRVLLGVLSANDANKSNTNSLELAHSVTAAFLDKMGSHLQRPFFGDAILQDIIDSTQRVLKQSDNNNNSKDNFAPKEHMIRLLLQIILLRDGFLLEKQQQWQDQGKIFNTRGEIVKIVLRVMDALVPVFAEMPLSLQSIVLSLVSSTWKTIPTDAHFAKKMRPHIESLVKTEITTNEDNNNHPALVLAQDLMPFLPSKAAMGIVATSILTAAAAHCTDRDLCLSMIVAAATSSPVTTSIDGGESDNDESVSTNSNQAEDTLFSFQVATQCQISHDTKQTLLEACLLDVHGSEWSRLGVAARCVSFVALTGVKQEEEQNAKHLKDTFDKVSKWLSIEFHTQHTTTTKSIQKTLRNAQEASERFLHSQSTSLWTLKAVAAYVQAMQMFQVVLGDREKVFDALVPNLSSSSHFRRLYSLQILASFPKKPFVTDHADLDLTDDLDEEPSEFVPQEGTSTRGAVRSGLCDILDTLLSIESSTVAFENERPLLSLISRIEILGRSAKLPVVYAEAAANHMLGLLYIKFSPIWPAAVSAYVSLANGQEFSSWSPLKEKLDILMNTFPNPQSLAISDSDGDTRLKRFDPSCHQTLCATWDESNGENASLFGNETSQHLPTDEATVLQHVWSVLENASEVVAKNSRKIVPIFLQFMHSQFYSYYPHDPDAKELRIEDHIEDTKKLDRALLKGHVVHQRLISILKVFAAVSGPTQLYKHSLLLSMYTSLLSQETKTAQLAFDCIKSYKLPFMTFFSENVGTLFAKGGLREGLLKFTTSLETRTIDNKHRRQLVPFLMRVLFGRLSARSGGSRSSKDSPSARRAAVLSFIAVLCKSDEELYPLIYLMIRNYVPTSFLLLPVEQQDESARNKVLFNVKDISFDELALLPMQVHIGFLHLLEPVIHQLGHRVVKYVDQFTTVILRLCKFAEVKQVASSDDDAGLEDSPVEEEDGESKSKGVGPIRTLCFRRLSEMFAQFSSTVDFSAYESVLWSSIERSVAMLPATVVRCAKVPALLSLLQTLSSHRPLLPILSMHKDAVPCVIKCLADTSSHPVVDATLTFIDNLLNADDGDSASADLISGHIPLILKQFTLRLGDRASRSATWRRELRILCRITELVEEGGTSDALIEGSKNDIADKLCTLLMPYLGHGNGATEGDQLNVLKILEKLIRQVNREAGLVFYEQFSRLLGPGPKGKPGIASYPVRNGICSALSHTPLESMAEAKKVTSVLTNLCKTHPKRVDEMDYDVVIPSLNALDHTESGASWRALTSTDGGASPKLIAPLVGTCFHYLFNDDGVIARGAFKSLKGLIGVAAGLAGLKSVDGEEPNASESDLWIDLLEKTLVPAVRNGLTTRNAAVRRLYILLMAEVARSCRNSLKPNLYGDLAVLIRDDEPDLDFFANITHLQMHRRTRAFQRLRKALSGSEDERETPFSLQSLSNVLLPLALHPVYESKTKAEETFAVEAIATVGAISRHLSWSKYSTLLWTSLTQFDRHPEQERYLVGMICALIDGFHFDIAIVDSRSDNGAQLEQGDNAVWRALEKRFIPRIETLLSKEKVDHRSGSKTKTLRASLILALVKLFKRFSKDIFEARLPRLLTVICDGLKSRESDARDVARNTLAKVAVDVSIEYLPDILRELTLALKDGFRLHVRIATVHSILLEIAKFYKPPPQCTNDEATSLPFDRSVPAIMDIVQQDLFGGAQERKDAEGVQGRFVKEAAGSKSHNVIELTASLIMFRPSLVIPNDSVSFSLSSIHAVVSPLVERLKPSSVDIATIRRVKECLSRVVTGLGKNPSVSVKEVLPFVYATAAPFIGDTDFISAITDDPEDSSDEDEPMKAIQVSGGTAKERTKKTSDVENTGSVAHWRPSTLKSSKTSKDASKVRLKESQDLRRVQDGVSAPKLTGSARYAAAVGKSRINDPANISAVVFSLRLLYSTLKKHRVAASEEGLIALVDPFVPLLTACVCTCRETDVVLLALRCLGIFLVFDLPSKESCAAALGTKTLELLGSNGVGTNQNSEMSQACFKMLFLLINLDQSTAGTMVTTADMIQRGEEFLSTNQRMPLDSEQMKVLMSFLQESLMDSESHNSATALIKAILSRRFISPEFYDLMDSILELAVRSPKAPLRQHCAGIVVNYLLNYPLGEDRLESHLKQIVLNLKYEYEEGRLSGISLATLVVEKVPVAVLQKYVQLFFLPLTMQLVNDDSEECRKGVAKCLSKLFQRLPMDIVQSLYDYTVRWSHGNDELQRASLQLFGIIADTRSDLLKRGETVPQLLDRLKCLVAKRHNSDQSDWQVFYFSFLCIEKLIQPFPKLLTERPDLWEVIVRCLAHSHSFIKLVTSRLIHQHLESLDPVSFANGRVETFLTQTDGSLYEVARNLCFQLNSEEEHQSDEITTLCIKSLCWLLPAMHANPTLCYASDQGDAPSESQNPVGWVMKRLSGMAKPKGPKRRQAVFKAFGAFATVCPDVVFPHLELMLEPLHRVDTETANDAENPSVLTKQHQRNRRKGTEPEAIPAEASLARDVLRVLEDKCDPADIFLTTYAAVKTKAREKKESRKLMIQSEAIRDPQSAAKRRRKKNEREQQRKKRKVEDRRQKHGRGGTAKKSRYHGQS</sequence>
<protein>
    <submittedName>
        <fullName evidence="5">Processome component 20 homolog</fullName>
    </submittedName>
</protein>
<feature type="compositionally biased region" description="Basic residues" evidence="2">
    <location>
        <begin position="14"/>
        <end position="29"/>
    </location>
</feature>
<dbReference type="Pfam" id="PF20416">
    <property type="entry name" value="UTP20"/>
    <property type="match status" value="1"/>
</dbReference>